<keyword evidence="1" id="KW-0812">Transmembrane</keyword>
<accession>A0A413VYY3</accession>
<proteinExistence type="predicted"/>
<sequence>MDFIMVPLIMGIITLGIYKLFELFVCRRERMAIIEKLSDKITTTDLNGKFSLPDYSHNRSFGALKGGCLMFGIGLGLLIGFIICAVSIPRYVFMENISWNVRQMTSIIYGASVLLFGGAGLITAFLIENKISKKNKDQ</sequence>
<name>A0A413VYY3_9BACE</name>
<evidence type="ECO:0000313" key="4">
    <source>
        <dbReference type="Proteomes" id="UP000284379"/>
    </source>
</evidence>
<keyword evidence="1" id="KW-0472">Membrane</keyword>
<evidence type="ECO:0000259" key="2">
    <source>
        <dbReference type="Pfam" id="PF19762"/>
    </source>
</evidence>
<evidence type="ECO:0000256" key="1">
    <source>
        <dbReference type="SAM" id="Phobius"/>
    </source>
</evidence>
<feature type="domain" description="DUF6249" evidence="2">
    <location>
        <begin position="9"/>
        <end position="128"/>
    </location>
</feature>
<feature type="transmembrane region" description="Helical" evidence="1">
    <location>
        <begin position="108"/>
        <end position="127"/>
    </location>
</feature>
<dbReference type="RefSeq" id="WP_122200824.1">
    <property type="nucleotide sequence ID" value="NZ_CABJFV010000001.1"/>
</dbReference>
<keyword evidence="1" id="KW-1133">Transmembrane helix</keyword>
<dbReference type="EMBL" id="QSGO01000001">
    <property type="protein sequence ID" value="RHB38769.1"/>
    <property type="molecule type" value="Genomic_DNA"/>
</dbReference>
<feature type="transmembrane region" description="Helical" evidence="1">
    <location>
        <begin position="6"/>
        <end position="26"/>
    </location>
</feature>
<dbReference type="InterPro" id="IPR046216">
    <property type="entry name" value="DUF6249"/>
</dbReference>
<gene>
    <name evidence="3" type="ORF">DW888_02680</name>
</gene>
<evidence type="ECO:0000313" key="3">
    <source>
        <dbReference type="EMBL" id="RHB38769.1"/>
    </source>
</evidence>
<reference evidence="3 4" key="1">
    <citation type="submission" date="2018-08" db="EMBL/GenBank/DDBJ databases">
        <title>A genome reference for cultivated species of the human gut microbiota.</title>
        <authorList>
            <person name="Zou Y."/>
            <person name="Xue W."/>
            <person name="Luo G."/>
        </authorList>
    </citation>
    <scope>NUCLEOTIDE SEQUENCE [LARGE SCALE GENOMIC DNA]</scope>
    <source>
        <strain evidence="3 4">AM40-30BH</strain>
    </source>
</reference>
<protein>
    <recommendedName>
        <fullName evidence="2">DUF6249 domain-containing protein</fullName>
    </recommendedName>
</protein>
<feature type="transmembrane region" description="Helical" evidence="1">
    <location>
        <begin position="68"/>
        <end position="88"/>
    </location>
</feature>
<organism evidence="3 4">
    <name type="scientific">Bacteroides nordii</name>
    <dbReference type="NCBI Taxonomy" id="291645"/>
    <lineage>
        <taxon>Bacteria</taxon>
        <taxon>Pseudomonadati</taxon>
        <taxon>Bacteroidota</taxon>
        <taxon>Bacteroidia</taxon>
        <taxon>Bacteroidales</taxon>
        <taxon>Bacteroidaceae</taxon>
        <taxon>Bacteroides</taxon>
    </lineage>
</organism>
<comment type="caution">
    <text evidence="3">The sequence shown here is derived from an EMBL/GenBank/DDBJ whole genome shotgun (WGS) entry which is preliminary data.</text>
</comment>
<dbReference type="Proteomes" id="UP000284379">
    <property type="component" value="Unassembled WGS sequence"/>
</dbReference>
<dbReference type="Pfam" id="PF19762">
    <property type="entry name" value="DUF6249"/>
    <property type="match status" value="1"/>
</dbReference>
<dbReference type="AlphaFoldDB" id="A0A413VYY3"/>